<dbReference type="OrthoDB" id="274922at2759"/>
<dbReference type="Proteomes" id="UP000310708">
    <property type="component" value="Unassembled WGS sequence"/>
</dbReference>
<dbReference type="InterPro" id="IPR035427">
    <property type="entry name" value="Tim10-like_dom_sf"/>
</dbReference>
<evidence type="ECO:0000313" key="18">
    <source>
        <dbReference type="Proteomes" id="UP000305362"/>
    </source>
</evidence>
<accession>A0A4T0R127</accession>
<keyword evidence="10" id="KW-0143">Chaperone</keyword>
<comment type="function">
    <text evidence="10">Mitochondrial intermembrane chaperone that participates in the import and insertion of some multi-pass transmembrane proteins into the mitochondrial inner membrane. Also required for the transfer of beta-barrel precursors from the TOM complex to the sorting and assembly machinery (SAM complex) of the outer membrane. Acts as a chaperone-like protein that protects the hydrophobic precursors from aggregation and guide them through the mitochondrial intermembrane space.</text>
</comment>
<dbReference type="GO" id="GO:0015031">
    <property type="term" value="P:protein transport"/>
    <property type="evidence" value="ECO:0007669"/>
    <property type="project" value="UniProtKB-KW"/>
</dbReference>
<evidence type="ECO:0000256" key="10">
    <source>
        <dbReference type="RuleBase" id="RU367043"/>
    </source>
</evidence>
<dbReference type="Gene3D" id="1.10.287.810">
    <property type="entry name" value="Mitochondrial import inner membrane translocase subunit tim13 like domains"/>
    <property type="match status" value="1"/>
</dbReference>
<evidence type="ECO:0000256" key="2">
    <source>
        <dbReference type="ARBA" id="ARBA00022448"/>
    </source>
</evidence>
<reference evidence="18 19" key="1">
    <citation type="submission" date="2019-03" db="EMBL/GenBank/DDBJ databases">
        <title>Sequencing 25 genomes of Wallemia mellicola.</title>
        <authorList>
            <person name="Gostincar C."/>
        </authorList>
    </citation>
    <scope>NUCLEOTIDE SEQUENCE [LARGE SCALE GENOMIC DNA]</scope>
    <source>
        <strain evidence="13 20">EXF-1262</strain>
        <strain evidence="17 21">EXF-1274</strain>
        <strain evidence="15 18">EXF-1277</strain>
        <strain evidence="12 22">EXF-6152</strain>
        <strain evidence="16 23">EXF-757</strain>
        <strain evidence="14 19">EXF-8738</strain>
    </source>
</reference>
<evidence type="ECO:0000256" key="5">
    <source>
        <dbReference type="ARBA" id="ARBA00022833"/>
    </source>
</evidence>
<evidence type="ECO:0000313" key="16">
    <source>
        <dbReference type="EMBL" id="TIC62453.1"/>
    </source>
</evidence>
<evidence type="ECO:0000313" key="17">
    <source>
        <dbReference type="EMBL" id="TIC68734.1"/>
    </source>
</evidence>
<comment type="domain">
    <text evidence="10">The twin CX3C motif contains 4 conserved Cys residues that form 2 disulfide bonds in the mitochondrial intermembrane space.</text>
</comment>
<keyword evidence="2 10" id="KW-0813">Transport</keyword>
<name>A0A4T0R127_9BASI</name>
<evidence type="ECO:0000256" key="8">
    <source>
        <dbReference type="ARBA" id="ARBA00023128"/>
    </source>
</evidence>
<dbReference type="InterPro" id="IPR004217">
    <property type="entry name" value="Tim10-like"/>
</dbReference>
<organism evidence="17 21">
    <name type="scientific">Wallemia mellicola</name>
    <dbReference type="NCBI Taxonomy" id="1708541"/>
    <lineage>
        <taxon>Eukaryota</taxon>
        <taxon>Fungi</taxon>
        <taxon>Dikarya</taxon>
        <taxon>Basidiomycota</taxon>
        <taxon>Wallemiomycotina</taxon>
        <taxon>Wallemiomycetes</taxon>
        <taxon>Wallemiales</taxon>
        <taxon>Wallemiaceae</taxon>
        <taxon>Wallemia</taxon>
    </lineage>
</organism>
<evidence type="ECO:0000313" key="23">
    <source>
        <dbReference type="Proteomes" id="UP000310708"/>
    </source>
</evidence>
<evidence type="ECO:0000313" key="12">
    <source>
        <dbReference type="EMBL" id="TIB80913.1"/>
    </source>
</evidence>
<keyword evidence="6 10" id="KW-0653">Protein transport</keyword>
<evidence type="ECO:0000313" key="13">
    <source>
        <dbReference type="EMBL" id="TIC02576.1"/>
    </source>
</evidence>
<keyword evidence="9 10" id="KW-1015">Disulfide bond</keyword>
<feature type="domain" description="Tim10-like" evidence="11">
    <location>
        <begin position="23"/>
        <end position="84"/>
    </location>
</feature>
<dbReference type="GO" id="GO:0005743">
    <property type="term" value="C:mitochondrial inner membrane"/>
    <property type="evidence" value="ECO:0007669"/>
    <property type="project" value="UniProtKB-SubCell"/>
</dbReference>
<keyword evidence="4 10" id="KW-0472">Membrane</keyword>
<dbReference type="Proteomes" id="UP000307169">
    <property type="component" value="Unassembled WGS sequence"/>
</dbReference>
<dbReference type="EMBL" id="SPRO01000012">
    <property type="protein sequence ID" value="TIC31468.1"/>
    <property type="molecule type" value="Genomic_DNA"/>
</dbReference>
<evidence type="ECO:0000313" key="22">
    <source>
        <dbReference type="Proteomes" id="UP000310685"/>
    </source>
</evidence>
<dbReference type="EMBL" id="SPRH01000011">
    <property type="protein sequence ID" value="TIC02576.1"/>
    <property type="molecule type" value="Genomic_DNA"/>
</dbReference>
<evidence type="ECO:0000256" key="6">
    <source>
        <dbReference type="ARBA" id="ARBA00022927"/>
    </source>
</evidence>
<proteinExistence type="inferred from homology"/>
<comment type="subunit">
    <text evidence="10">Heterohexamer.</text>
</comment>
<dbReference type="GO" id="GO:0045039">
    <property type="term" value="P:protein insertion into mitochondrial inner membrane"/>
    <property type="evidence" value="ECO:0007669"/>
    <property type="project" value="UniProtKB-ARBA"/>
</dbReference>
<dbReference type="PANTHER" id="PTHR11038:SF16">
    <property type="entry name" value="MITOCHONDRIAL IMPORT INNER MEMBRANE TRANSLOCASE SUBUNIT TIM10"/>
    <property type="match status" value="1"/>
</dbReference>
<protein>
    <recommendedName>
        <fullName evidence="10">Mitochondrial import inner membrane translocase subunit</fullName>
    </recommendedName>
</protein>
<dbReference type="OMA" id="VGENMQK"/>
<sequence length="90" mass="9978">MSFLFGGGGATSNPVAQSEVVQSATTEIEMITDLFSKLVDSCHKKCIEKSYRDIDLTKAEGVCLDRCVGKYFETSKLVTEKLQKLQQQPQ</sequence>
<evidence type="ECO:0000313" key="20">
    <source>
        <dbReference type="Proteomes" id="UP000307169"/>
    </source>
</evidence>
<keyword evidence="5" id="KW-0862">Zinc</keyword>
<evidence type="ECO:0000313" key="15">
    <source>
        <dbReference type="EMBL" id="TIC59420.1"/>
    </source>
</evidence>
<comment type="subcellular location">
    <subcellularLocation>
        <location evidence="10">Mitochondrion inner membrane</location>
        <topology evidence="10">Peripheral membrane protein</topology>
        <orientation evidence="10">Intermembrane side</orientation>
    </subcellularLocation>
</comment>
<evidence type="ECO:0000313" key="19">
    <source>
        <dbReference type="Proteomes" id="UP000305647"/>
    </source>
</evidence>
<evidence type="ECO:0000256" key="4">
    <source>
        <dbReference type="ARBA" id="ARBA00022792"/>
    </source>
</evidence>
<dbReference type="EMBL" id="SPRV01000063">
    <property type="protein sequence ID" value="TIC59420.1"/>
    <property type="molecule type" value="Genomic_DNA"/>
</dbReference>
<comment type="caution">
    <text evidence="17">The sequence shown here is derived from an EMBL/GenBank/DDBJ whole genome shotgun (WGS) entry which is preliminary data.</text>
</comment>
<dbReference type="AlphaFoldDB" id="A0A4T0R127"/>
<dbReference type="Proteomes" id="UP000309601">
    <property type="component" value="Unassembled WGS sequence"/>
</dbReference>
<evidence type="ECO:0000313" key="14">
    <source>
        <dbReference type="EMBL" id="TIC31468.1"/>
    </source>
</evidence>
<dbReference type="Proteomes" id="UP000305647">
    <property type="component" value="Unassembled WGS sequence"/>
</dbReference>
<dbReference type="SUPFAM" id="SSF144122">
    <property type="entry name" value="Tim10-like"/>
    <property type="match status" value="1"/>
</dbReference>
<evidence type="ECO:0000256" key="9">
    <source>
        <dbReference type="ARBA" id="ARBA00023157"/>
    </source>
</evidence>
<evidence type="ECO:0000313" key="21">
    <source>
        <dbReference type="Proteomes" id="UP000309601"/>
    </source>
</evidence>
<keyword evidence="4 10" id="KW-0999">Mitochondrion inner membrane</keyword>
<keyword evidence="7 10" id="KW-0811">Translocation</keyword>
<keyword evidence="3" id="KW-0479">Metal-binding</keyword>
<dbReference type="Pfam" id="PF02953">
    <property type="entry name" value="zf-Tim10_DDP"/>
    <property type="match status" value="1"/>
</dbReference>
<dbReference type="GO" id="GO:0046872">
    <property type="term" value="F:metal ion binding"/>
    <property type="evidence" value="ECO:0007669"/>
    <property type="project" value="UniProtKB-KW"/>
</dbReference>
<dbReference type="PANTHER" id="PTHR11038">
    <property type="entry name" value="MITOCHONDRIAL IMPORT INNER MEMBRANE TRANSLOCASE SUBUNIT TIM10"/>
    <property type="match status" value="1"/>
</dbReference>
<dbReference type="Proteomes" id="UP000305362">
    <property type="component" value="Unassembled WGS sequence"/>
</dbReference>
<keyword evidence="8 10" id="KW-0496">Mitochondrion</keyword>
<dbReference type="EMBL" id="SPRC01000012">
    <property type="protein sequence ID" value="TIB80913.1"/>
    <property type="molecule type" value="Genomic_DNA"/>
</dbReference>
<evidence type="ECO:0000256" key="7">
    <source>
        <dbReference type="ARBA" id="ARBA00023010"/>
    </source>
</evidence>
<dbReference type="Proteomes" id="UP000310685">
    <property type="component" value="Unassembled WGS sequence"/>
</dbReference>
<dbReference type="EMBL" id="SPRX01000069">
    <property type="protein sequence ID" value="TIC62453.1"/>
    <property type="molecule type" value="Genomic_DNA"/>
</dbReference>
<dbReference type="EMBL" id="SPRW01000008">
    <property type="protein sequence ID" value="TIC68734.1"/>
    <property type="molecule type" value="Genomic_DNA"/>
</dbReference>
<gene>
    <name evidence="16" type="ORF">E3Q01_03939</name>
    <name evidence="17" type="ORF">E3Q02_01071</name>
    <name evidence="15" type="ORF">E3Q03_03845</name>
    <name evidence="14" type="ORF">E3Q10_01586</name>
    <name evidence="13" type="ORF">E3Q17_01342</name>
    <name evidence="12" type="ORF">E3Q22_01566</name>
</gene>
<evidence type="ECO:0000256" key="1">
    <source>
        <dbReference type="ARBA" id="ARBA00006720"/>
    </source>
</evidence>
<evidence type="ECO:0000259" key="11">
    <source>
        <dbReference type="Pfam" id="PF02953"/>
    </source>
</evidence>
<comment type="similarity">
    <text evidence="1 10">Belongs to the small Tim family.</text>
</comment>
<evidence type="ECO:0000256" key="3">
    <source>
        <dbReference type="ARBA" id="ARBA00022723"/>
    </source>
</evidence>